<protein>
    <submittedName>
        <fullName evidence="1">Uncharacterized protein</fullName>
    </submittedName>
</protein>
<evidence type="ECO:0000313" key="1">
    <source>
        <dbReference type="EMBL" id="KAK3045853.1"/>
    </source>
</evidence>
<organism evidence="1 2">
    <name type="scientific">Extremus antarcticus</name>
    <dbReference type="NCBI Taxonomy" id="702011"/>
    <lineage>
        <taxon>Eukaryota</taxon>
        <taxon>Fungi</taxon>
        <taxon>Dikarya</taxon>
        <taxon>Ascomycota</taxon>
        <taxon>Pezizomycotina</taxon>
        <taxon>Dothideomycetes</taxon>
        <taxon>Dothideomycetidae</taxon>
        <taxon>Mycosphaerellales</taxon>
        <taxon>Extremaceae</taxon>
        <taxon>Extremus</taxon>
    </lineage>
</organism>
<name>A0AAJ0D9L5_9PEZI</name>
<sequence>MLPPTLEILACAAANVRDILPGQQEETLRQLHLDLISLGLAGNGPGLQAAENNSAVDSLRDNPWVQGPPETADGQGVESFFPQENTMTAGTRANTVSFPKPRQREDTLNTTDITYRSLFSMPGGPEGSYQFNLQPDSVPQAGIGDNNISLGPMQQDGVAFLSADSFPTMTTGGDPFLDYFEMFEDPETFARSSTI</sequence>
<reference evidence="1" key="1">
    <citation type="submission" date="2023-04" db="EMBL/GenBank/DDBJ databases">
        <title>Black Yeasts Isolated from many extreme environments.</title>
        <authorList>
            <person name="Coleine C."/>
            <person name="Stajich J.E."/>
            <person name="Selbmann L."/>
        </authorList>
    </citation>
    <scope>NUCLEOTIDE SEQUENCE</scope>
    <source>
        <strain evidence="1">CCFEE 5312</strain>
    </source>
</reference>
<dbReference type="EMBL" id="JAWDJX010000141">
    <property type="protein sequence ID" value="KAK3045853.1"/>
    <property type="molecule type" value="Genomic_DNA"/>
</dbReference>
<keyword evidence="2" id="KW-1185">Reference proteome</keyword>
<gene>
    <name evidence="1" type="ORF">LTR09_012607</name>
</gene>
<dbReference type="AlphaFoldDB" id="A0AAJ0D9L5"/>
<accession>A0AAJ0D9L5</accession>
<proteinExistence type="predicted"/>
<evidence type="ECO:0000313" key="2">
    <source>
        <dbReference type="Proteomes" id="UP001271007"/>
    </source>
</evidence>
<dbReference type="Proteomes" id="UP001271007">
    <property type="component" value="Unassembled WGS sequence"/>
</dbReference>
<comment type="caution">
    <text evidence="1">The sequence shown here is derived from an EMBL/GenBank/DDBJ whole genome shotgun (WGS) entry which is preliminary data.</text>
</comment>